<keyword evidence="3" id="KW-0804">Transcription</keyword>
<dbReference type="AlphaFoldDB" id="A0A929RNK3"/>
<dbReference type="SUPFAM" id="SSF53822">
    <property type="entry name" value="Periplasmic binding protein-like I"/>
    <property type="match status" value="1"/>
</dbReference>
<evidence type="ECO:0000259" key="4">
    <source>
        <dbReference type="PROSITE" id="PS50932"/>
    </source>
</evidence>
<dbReference type="OrthoDB" id="3324394at2"/>
<feature type="domain" description="HTH lacI-type" evidence="4">
    <location>
        <begin position="6"/>
        <end position="49"/>
    </location>
</feature>
<accession>A0A929RNK3</accession>
<dbReference type="Pfam" id="PF00356">
    <property type="entry name" value="LacI"/>
    <property type="match status" value="1"/>
</dbReference>
<evidence type="ECO:0000313" key="6">
    <source>
        <dbReference type="Proteomes" id="UP000759246"/>
    </source>
</evidence>
<dbReference type="SMART" id="SM00354">
    <property type="entry name" value="HTH_LACI"/>
    <property type="match status" value="1"/>
</dbReference>
<keyword evidence="1" id="KW-0805">Transcription regulation</keyword>
<keyword evidence="2 5" id="KW-0238">DNA-binding</keyword>
<dbReference type="PANTHER" id="PTHR30146">
    <property type="entry name" value="LACI-RELATED TRANSCRIPTIONAL REPRESSOR"/>
    <property type="match status" value="1"/>
</dbReference>
<dbReference type="Proteomes" id="UP000759246">
    <property type="component" value="Unassembled WGS sequence"/>
</dbReference>
<evidence type="ECO:0000256" key="3">
    <source>
        <dbReference type="ARBA" id="ARBA00023163"/>
    </source>
</evidence>
<dbReference type="InterPro" id="IPR000843">
    <property type="entry name" value="HTH_LacI"/>
</dbReference>
<dbReference type="RefSeq" id="WP_073983033.1">
    <property type="nucleotide sequence ID" value="NZ_CBDFBV010000001.1"/>
</dbReference>
<dbReference type="EMBL" id="JABZGF010000066">
    <property type="protein sequence ID" value="MBF0966215.1"/>
    <property type="molecule type" value="Genomic_DNA"/>
</dbReference>
<dbReference type="Pfam" id="PF13377">
    <property type="entry name" value="Peripla_BP_3"/>
    <property type="match status" value="1"/>
</dbReference>
<dbReference type="SUPFAM" id="SSF47413">
    <property type="entry name" value="lambda repressor-like DNA-binding domains"/>
    <property type="match status" value="1"/>
</dbReference>
<evidence type="ECO:0000256" key="1">
    <source>
        <dbReference type="ARBA" id="ARBA00023015"/>
    </source>
</evidence>
<organism evidence="5 6">
    <name type="scientific">Actinomyces bouchesdurhonensis</name>
    <dbReference type="NCBI Taxonomy" id="1852361"/>
    <lineage>
        <taxon>Bacteria</taxon>
        <taxon>Bacillati</taxon>
        <taxon>Actinomycetota</taxon>
        <taxon>Actinomycetes</taxon>
        <taxon>Actinomycetales</taxon>
        <taxon>Actinomycetaceae</taxon>
        <taxon>Actinomyces</taxon>
    </lineage>
</organism>
<dbReference type="GO" id="GO:0000976">
    <property type="term" value="F:transcription cis-regulatory region binding"/>
    <property type="evidence" value="ECO:0007669"/>
    <property type="project" value="TreeGrafter"/>
</dbReference>
<proteinExistence type="predicted"/>
<dbReference type="InterPro" id="IPR010982">
    <property type="entry name" value="Lambda_DNA-bd_dom_sf"/>
</dbReference>
<protein>
    <submittedName>
        <fullName evidence="5">LacI family DNA-binding transcriptional regulator</fullName>
    </submittedName>
</protein>
<evidence type="ECO:0000313" key="5">
    <source>
        <dbReference type="EMBL" id="MBF0966215.1"/>
    </source>
</evidence>
<name>A0A929RNK3_9ACTO</name>
<gene>
    <name evidence="5" type="ORF">HXK09_03440</name>
</gene>
<dbReference type="CDD" id="cd06267">
    <property type="entry name" value="PBP1_LacI_sugar_binding-like"/>
    <property type="match status" value="1"/>
</dbReference>
<dbReference type="InterPro" id="IPR028082">
    <property type="entry name" value="Peripla_BP_I"/>
</dbReference>
<dbReference type="GO" id="GO:0003700">
    <property type="term" value="F:DNA-binding transcription factor activity"/>
    <property type="evidence" value="ECO:0007669"/>
    <property type="project" value="TreeGrafter"/>
</dbReference>
<sequence length="338" mass="36188">MTKNRTSMADIAAHAGVSTATVSRVFNGVGQVSTDTRRKVLTAIDELGYDRPAPERTPNTPTIGVIVPELTNPIFASFTHRLQEGVSRAGGITQIRTQTPGATSEVDHLSSLLDHRVSGLIFLSGRHADHLADLGPYHELLERSIPFVTINGTRPEIPAPDFSTDDALGIRTAVAHLHELGHTRIALITGRTHIVPAQRKADAFTLIMEELVGERSPIIEETFYTYEAAAARTPGLLERGVTAIVTGSDLQAIGAIDAIRSMGLSVPEDISVIGFDDSFLMSHLSPSLTTIHQPVTSIVTSAVDTLFGAMATPDYVSTHADHLFPPDLVVRATTAPIS</sequence>
<evidence type="ECO:0000256" key="2">
    <source>
        <dbReference type="ARBA" id="ARBA00023125"/>
    </source>
</evidence>
<dbReference type="InterPro" id="IPR046335">
    <property type="entry name" value="LacI/GalR-like_sensor"/>
</dbReference>
<reference evidence="5" key="1">
    <citation type="submission" date="2020-04" db="EMBL/GenBank/DDBJ databases">
        <title>Deep metagenomics examines the oral microbiome during advanced dental caries in children, revealing novel taxa and co-occurrences with host molecules.</title>
        <authorList>
            <person name="Baker J.L."/>
            <person name="Morton J.T."/>
            <person name="Dinis M."/>
            <person name="Alvarez R."/>
            <person name="Tran N.C."/>
            <person name="Knight R."/>
            <person name="Edlund A."/>
        </authorList>
    </citation>
    <scope>NUCLEOTIDE SEQUENCE</scope>
    <source>
        <strain evidence="5">JCVI_30_bin.13</strain>
    </source>
</reference>
<comment type="caution">
    <text evidence="5">The sequence shown here is derived from an EMBL/GenBank/DDBJ whole genome shotgun (WGS) entry which is preliminary data.</text>
</comment>
<dbReference type="Gene3D" id="1.10.260.40">
    <property type="entry name" value="lambda repressor-like DNA-binding domains"/>
    <property type="match status" value="1"/>
</dbReference>
<dbReference type="PANTHER" id="PTHR30146:SF153">
    <property type="entry name" value="LACTOSE OPERON REPRESSOR"/>
    <property type="match status" value="1"/>
</dbReference>
<dbReference type="PROSITE" id="PS50932">
    <property type="entry name" value="HTH_LACI_2"/>
    <property type="match status" value="1"/>
</dbReference>
<dbReference type="Gene3D" id="3.40.50.2300">
    <property type="match status" value="2"/>
</dbReference>
<dbReference type="CDD" id="cd01392">
    <property type="entry name" value="HTH_LacI"/>
    <property type="match status" value="1"/>
</dbReference>